<sequence>MNTKATRSFQAAYLASAIVALFVSPLLAREPIAWESSNRAMETKGQSSIEGFDYPCLNMVKFDLESTASKHIQTHEIDIVLIPNRESSEGKLLPLECADPLSIRAIGLLEEIDLFDFSDIVDAQPSSLISIDCVDNRLEMPNGGAKIVNMPAVLTIQ</sequence>
<organism evidence="1 2">
    <name type="scientific">Bythopirellula goksoeyrii</name>
    <dbReference type="NCBI Taxonomy" id="1400387"/>
    <lineage>
        <taxon>Bacteria</taxon>
        <taxon>Pseudomonadati</taxon>
        <taxon>Planctomycetota</taxon>
        <taxon>Planctomycetia</taxon>
        <taxon>Pirellulales</taxon>
        <taxon>Lacipirellulaceae</taxon>
        <taxon>Bythopirellula</taxon>
    </lineage>
</organism>
<accession>A0A5B9QUY4</accession>
<dbReference type="Proteomes" id="UP000323917">
    <property type="component" value="Chromosome"/>
</dbReference>
<name>A0A5B9QUY4_9BACT</name>
<proteinExistence type="predicted"/>
<dbReference type="RefSeq" id="WP_148075989.1">
    <property type="nucleotide sequence ID" value="NZ_CP042913.1"/>
</dbReference>
<keyword evidence="2" id="KW-1185">Reference proteome</keyword>
<dbReference type="KEGG" id="bgok:Pr1d_51580"/>
<dbReference type="EMBL" id="CP042913">
    <property type="protein sequence ID" value="QEG37811.1"/>
    <property type="molecule type" value="Genomic_DNA"/>
</dbReference>
<gene>
    <name evidence="1" type="ORF">Pr1d_51580</name>
</gene>
<evidence type="ECO:0000313" key="2">
    <source>
        <dbReference type="Proteomes" id="UP000323917"/>
    </source>
</evidence>
<protein>
    <submittedName>
        <fullName evidence="1">Uncharacterized protein</fullName>
    </submittedName>
</protein>
<reference evidence="1 2" key="1">
    <citation type="submission" date="2019-08" db="EMBL/GenBank/DDBJ databases">
        <title>Deep-cultivation of Planctomycetes and their phenomic and genomic characterization uncovers novel biology.</title>
        <authorList>
            <person name="Wiegand S."/>
            <person name="Jogler M."/>
            <person name="Boedeker C."/>
            <person name="Pinto D."/>
            <person name="Vollmers J."/>
            <person name="Rivas-Marin E."/>
            <person name="Kohn T."/>
            <person name="Peeters S.H."/>
            <person name="Heuer A."/>
            <person name="Rast P."/>
            <person name="Oberbeckmann S."/>
            <person name="Bunk B."/>
            <person name="Jeske O."/>
            <person name="Meyerdierks A."/>
            <person name="Storesund J.E."/>
            <person name="Kallscheuer N."/>
            <person name="Luecker S."/>
            <person name="Lage O.M."/>
            <person name="Pohl T."/>
            <person name="Merkel B.J."/>
            <person name="Hornburger P."/>
            <person name="Mueller R.-W."/>
            <person name="Bruemmer F."/>
            <person name="Labrenz M."/>
            <person name="Spormann A.M."/>
            <person name="Op den Camp H."/>
            <person name="Overmann J."/>
            <person name="Amann R."/>
            <person name="Jetten M.S.M."/>
            <person name="Mascher T."/>
            <person name="Medema M.H."/>
            <person name="Devos D.P."/>
            <person name="Kaster A.-K."/>
            <person name="Ovreas L."/>
            <person name="Rohde M."/>
            <person name="Galperin M.Y."/>
            <person name="Jogler C."/>
        </authorList>
    </citation>
    <scope>NUCLEOTIDE SEQUENCE [LARGE SCALE GENOMIC DNA]</scope>
    <source>
        <strain evidence="1 2">Pr1d</strain>
    </source>
</reference>
<dbReference type="AlphaFoldDB" id="A0A5B9QUY4"/>
<evidence type="ECO:0000313" key="1">
    <source>
        <dbReference type="EMBL" id="QEG37811.1"/>
    </source>
</evidence>